<name>A0A8S1HEF8_9PELO</name>
<dbReference type="OrthoDB" id="10259024at2759"/>
<evidence type="ECO:0000313" key="3">
    <source>
        <dbReference type="Proteomes" id="UP000835052"/>
    </source>
</evidence>
<gene>
    <name evidence="2" type="ORF">CAUJ_LOCUS9391</name>
</gene>
<reference evidence="2" key="1">
    <citation type="submission" date="2020-10" db="EMBL/GenBank/DDBJ databases">
        <authorList>
            <person name="Kikuchi T."/>
        </authorList>
    </citation>
    <scope>NUCLEOTIDE SEQUENCE</scope>
    <source>
        <strain evidence="2">NKZ352</strain>
    </source>
</reference>
<dbReference type="EMBL" id="CAJGYM010000035">
    <property type="protein sequence ID" value="CAD6193472.1"/>
    <property type="molecule type" value="Genomic_DNA"/>
</dbReference>
<dbReference type="Proteomes" id="UP000835052">
    <property type="component" value="Unassembled WGS sequence"/>
</dbReference>
<feature type="compositionally biased region" description="Polar residues" evidence="1">
    <location>
        <begin position="99"/>
        <end position="123"/>
    </location>
</feature>
<proteinExistence type="predicted"/>
<comment type="caution">
    <text evidence="2">The sequence shown here is derived from an EMBL/GenBank/DDBJ whole genome shotgun (WGS) entry which is preliminary data.</text>
</comment>
<evidence type="ECO:0000256" key="1">
    <source>
        <dbReference type="SAM" id="MobiDB-lite"/>
    </source>
</evidence>
<organism evidence="2 3">
    <name type="scientific">Caenorhabditis auriculariae</name>
    <dbReference type="NCBI Taxonomy" id="2777116"/>
    <lineage>
        <taxon>Eukaryota</taxon>
        <taxon>Metazoa</taxon>
        <taxon>Ecdysozoa</taxon>
        <taxon>Nematoda</taxon>
        <taxon>Chromadorea</taxon>
        <taxon>Rhabditida</taxon>
        <taxon>Rhabditina</taxon>
        <taxon>Rhabditomorpha</taxon>
        <taxon>Rhabditoidea</taxon>
        <taxon>Rhabditidae</taxon>
        <taxon>Peloderinae</taxon>
        <taxon>Caenorhabditis</taxon>
    </lineage>
</organism>
<sequence length="123" mass="13749">MASSADDRSKVAGDPGYPRECDFCQPSVEFSSSAQFSQHLRACHSVQEGGSFLCRYGDNGVCLKLPIEGVCDVDFEAHIRRCHLSPFRYEGENEKIWQEPTSHKSSTASLKRSFTLSRRGTNK</sequence>
<dbReference type="AlphaFoldDB" id="A0A8S1HEF8"/>
<keyword evidence="3" id="KW-1185">Reference proteome</keyword>
<protein>
    <submittedName>
        <fullName evidence="2">Uncharacterized protein</fullName>
    </submittedName>
</protein>
<feature type="region of interest" description="Disordered" evidence="1">
    <location>
        <begin position="98"/>
        <end position="123"/>
    </location>
</feature>
<evidence type="ECO:0000313" key="2">
    <source>
        <dbReference type="EMBL" id="CAD6193472.1"/>
    </source>
</evidence>
<accession>A0A8S1HEF8</accession>